<dbReference type="EMBL" id="JMIW01000001">
    <property type="protein sequence ID" value="KEO92064.1"/>
    <property type="molecule type" value="Genomic_DNA"/>
</dbReference>
<evidence type="ECO:0000256" key="1">
    <source>
        <dbReference type="SAM" id="SignalP"/>
    </source>
</evidence>
<dbReference type="InterPro" id="IPR013783">
    <property type="entry name" value="Ig-like_fold"/>
</dbReference>
<dbReference type="Gene3D" id="3.10.350.10">
    <property type="entry name" value="LysM domain"/>
    <property type="match status" value="1"/>
</dbReference>
<keyword evidence="4" id="KW-1185">Reference proteome</keyword>
<protein>
    <recommendedName>
        <fullName evidence="2">LysM domain-containing protein</fullName>
    </recommendedName>
</protein>
<dbReference type="InterPro" id="IPR006860">
    <property type="entry name" value="FecR"/>
</dbReference>
<dbReference type="PROSITE" id="PS51782">
    <property type="entry name" value="LYSM"/>
    <property type="match status" value="1"/>
</dbReference>
<evidence type="ECO:0000313" key="3">
    <source>
        <dbReference type="EMBL" id="KEO92064.1"/>
    </source>
</evidence>
<dbReference type="Gene3D" id="2.60.120.1440">
    <property type="match status" value="1"/>
</dbReference>
<evidence type="ECO:0000313" key="4">
    <source>
        <dbReference type="Proteomes" id="UP000027647"/>
    </source>
</evidence>
<dbReference type="InterPro" id="IPR018392">
    <property type="entry name" value="LysM"/>
</dbReference>
<comment type="caution">
    <text evidence="3">The sequence shown here is derived from an EMBL/GenBank/DDBJ whole genome shotgun (WGS) entry which is preliminary data.</text>
</comment>
<dbReference type="PANTHER" id="PTHR38731:SF1">
    <property type="entry name" value="FECR PROTEIN DOMAIN-CONTAINING PROTEIN"/>
    <property type="match status" value="1"/>
</dbReference>
<dbReference type="Proteomes" id="UP000027647">
    <property type="component" value="Unassembled WGS sequence"/>
</dbReference>
<feature type="chain" id="PRO_5001697261" description="LysM domain-containing protein" evidence="1">
    <location>
        <begin position="27"/>
        <end position="438"/>
    </location>
</feature>
<dbReference type="PANTHER" id="PTHR38731">
    <property type="entry name" value="LIPL45-RELATED LIPOPROTEIN-RELATED"/>
    <property type="match status" value="1"/>
</dbReference>
<dbReference type="AlphaFoldDB" id="A0A074MF43"/>
<gene>
    <name evidence="3" type="ORF">EH31_05170</name>
</gene>
<reference evidence="3 4" key="1">
    <citation type="submission" date="2014-04" db="EMBL/GenBank/DDBJ databases">
        <title>A comprehensive comparison of genomes of Erythrobacter spp. strains.</title>
        <authorList>
            <person name="Zheng Q."/>
        </authorList>
    </citation>
    <scope>NUCLEOTIDE SEQUENCE [LARGE SCALE GENOMIC DNA]</scope>
    <source>
        <strain evidence="3 4">DSM 6997</strain>
    </source>
</reference>
<proteinExistence type="predicted"/>
<organism evidence="3 4">
    <name type="scientific">Erythrobacter longus</name>
    <dbReference type="NCBI Taxonomy" id="1044"/>
    <lineage>
        <taxon>Bacteria</taxon>
        <taxon>Pseudomonadati</taxon>
        <taxon>Pseudomonadota</taxon>
        <taxon>Alphaproteobacteria</taxon>
        <taxon>Sphingomonadales</taxon>
        <taxon>Erythrobacteraceae</taxon>
        <taxon>Erythrobacter/Porphyrobacter group</taxon>
        <taxon>Erythrobacter</taxon>
    </lineage>
</organism>
<feature type="domain" description="LysM" evidence="2">
    <location>
        <begin position="32"/>
        <end position="79"/>
    </location>
</feature>
<dbReference type="InterPro" id="IPR036779">
    <property type="entry name" value="LysM_dom_sf"/>
</dbReference>
<dbReference type="CDD" id="cd00118">
    <property type="entry name" value="LysM"/>
    <property type="match status" value="1"/>
</dbReference>
<evidence type="ECO:0000259" key="2">
    <source>
        <dbReference type="PROSITE" id="PS51782"/>
    </source>
</evidence>
<dbReference type="SMART" id="SM00257">
    <property type="entry name" value="LysM"/>
    <property type="match status" value="1"/>
</dbReference>
<dbReference type="Gene3D" id="2.60.40.10">
    <property type="entry name" value="Immunoglobulins"/>
    <property type="match status" value="1"/>
</dbReference>
<dbReference type="Pfam" id="PF04773">
    <property type="entry name" value="FecR"/>
    <property type="match status" value="1"/>
</dbReference>
<accession>A0A074MF43</accession>
<sequence length="438" mass="46797">MFGNKRCTLFAAAIASGFAFVSPVAAQDTDTVQYRMQAGDTLYGLASEYFVSEQAALQVQRLNRISNARAIPVGALVNVPRSLLRWDPVTLQVAAFAGSVTIERGGTSVAPRAGLAIGRNTIVSTGARSFISLQGEGRTAVSLPSNSRVEIRRARRYRIDNSLDVDLRVLRGRGEITAPKLKDGERFRTGTPLAVTAVRGTQFRVGYDEDSALALTEVTEGLVEISADGAAVSAAQGFGVASKPTGLGEPENLLIAPEVSDRSATQTGEGLEFAITPLDGAVAYRTQIARDVTFTDVVDELVSSDVEITFSGIEDGRFSVRTRAIAQSGLEGFWQSEDASFRRKRVGTSAAAEPAPFADAYKFAWVPAGSGPAYTAFQMWRKDAPGTLIVDEVGLEAPGLYISDVAPGVYSWRVATSVIDEGEVIKVWSEPRDLTVSE</sequence>
<keyword evidence="1" id="KW-0732">Signal</keyword>
<dbReference type="eggNOG" id="COG4254">
    <property type="taxonomic scope" value="Bacteria"/>
</dbReference>
<dbReference type="RefSeq" id="WP_051698941.1">
    <property type="nucleotide sequence ID" value="NZ_JMIW01000001.1"/>
</dbReference>
<feature type="signal peptide" evidence="1">
    <location>
        <begin position="1"/>
        <end position="26"/>
    </location>
</feature>
<name>A0A074MF43_ERYLO</name>
<dbReference type="STRING" id="1044.EH31_05170"/>